<feature type="compositionally biased region" description="Low complexity" evidence="1">
    <location>
        <begin position="35"/>
        <end position="64"/>
    </location>
</feature>
<protein>
    <recommendedName>
        <fullName evidence="5">Lipoprotein</fullName>
    </recommendedName>
</protein>
<name>A0A919NY92_9CELL</name>
<evidence type="ECO:0008006" key="5">
    <source>
        <dbReference type="Google" id="ProtNLM"/>
    </source>
</evidence>
<reference evidence="3" key="1">
    <citation type="submission" date="2021-01" db="EMBL/GenBank/DDBJ databases">
        <title>Whole genome shotgun sequence of Cellulomonas chitinilytica NBRC 110799.</title>
        <authorList>
            <person name="Komaki H."/>
            <person name="Tamura T."/>
        </authorList>
    </citation>
    <scope>NUCLEOTIDE SEQUENCE</scope>
    <source>
        <strain evidence="3">NBRC 110799</strain>
    </source>
</reference>
<dbReference type="Proteomes" id="UP000632740">
    <property type="component" value="Unassembled WGS sequence"/>
</dbReference>
<dbReference type="PROSITE" id="PS51257">
    <property type="entry name" value="PROKAR_LIPOPROTEIN"/>
    <property type="match status" value="1"/>
</dbReference>
<keyword evidence="2" id="KW-0732">Signal</keyword>
<proteinExistence type="predicted"/>
<keyword evidence="4" id="KW-1185">Reference proteome</keyword>
<accession>A0A919NY92</accession>
<dbReference type="AlphaFoldDB" id="A0A919NY92"/>
<organism evidence="3 4">
    <name type="scientific">Cellulomonas chitinilytica</name>
    <dbReference type="NCBI Taxonomy" id="398759"/>
    <lineage>
        <taxon>Bacteria</taxon>
        <taxon>Bacillati</taxon>
        <taxon>Actinomycetota</taxon>
        <taxon>Actinomycetes</taxon>
        <taxon>Micrococcales</taxon>
        <taxon>Cellulomonadaceae</taxon>
        <taxon>Cellulomonas</taxon>
    </lineage>
</organism>
<feature type="chain" id="PRO_5037410135" description="Lipoprotein" evidence="2">
    <location>
        <begin position="28"/>
        <end position="173"/>
    </location>
</feature>
<comment type="caution">
    <text evidence="3">The sequence shown here is derived from an EMBL/GenBank/DDBJ whole genome shotgun (WGS) entry which is preliminary data.</text>
</comment>
<evidence type="ECO:0000313" key="3">
    <source>
        <dbReference type="EMBL" id="GIG19841.1"/>
    </source>
</evidence>
<dbReference type="RefSeq" id="WP_239069798.1">
    <property type="nucleotide sequence ID" value="NZ_BONK01000002.1"/>
</dbReference>
<evidence type="ECO:0000313" key="4">
    <source>
        <dbReference type="Proteomes" id="UP000632740"/>
    </source>
</evidence>
<evidence type="ECO:0000256" key="1">
    <source>
        <dbReference type="SAM" id="MobiDB-lite"/>
    </source>
</evidence>
<dbReference type="EMBL" id="BONK01000002">
    <property type="protein sequence ID" value="GIG19841.1"/>
    <property type="molecule type" value="Genomic_DNA"/>
</dbReference>
<evidence type="ECO:0000256" key="2">
    <source>
        <dbReference type="SAM" id="SignalP"/>
    </source>
</evidence>
<feature type="region of interest" description="Disordered" evidence="1">
    <location>
        <begin position="26"/>
        <end position="64"/>
    </location>
</feature>
<feature type="signal peptide" evidence="2">
    <location>
        <begin position="1"/>
        <end position="27"/>
    </location>
</feature>
<gene>
    <name evidence="3" type="ORF">Cch01nite_05650</name>
</gene>
<sequence length="173" mass="17259">MTRPAAALAAACALAGALVTGACTADATPTPPSPSQASPTAAPAATTSAVTAPGTPSPSPSETAAWPTAILESDAMASLHSYTVVWLAVADSATGATLEPAVARAAEAGYDASKTPVVCVDPAPVELVGDGTDDVWGVPLYFATRADADTFVTLWATPVVTVVDDVRMACDWD</sequence>